<comment type="similarity">
    <text evidence="2">Belongs to the UPF0718 family.</text>
</comment>
<feature type="transmembrane region" description="Helical" evidence="7">
    <location>
        <begin position="40"/>
        <end position="63"/>
    </location>
</feature>
<proteinExistence type="inferred from homology"/>
<comment type="subcellular location">
    <subcellularLocation>
        <location evidence="1">Cell membrane</location>
        <topology evidence="1">Multi-pass membrane protein</topology>
    </subcellularLocation>
</comment>
<dbReference type="EMBL" id="CP002028">
    <property type="protein sequence ID" value="ADG81345.1"/>
    <property type="molecule type" value="Genomic_DNA"/>
</dbReference>
<dbReference type="AlphaFoldDB" id="D5XB25"/>
<dbReference type="HOGENOM" id="CLU_101297_0_1_9"/>
<dbReference type="Pfam" id="PF03773">
    <property type="entry name" value="ArsP_1"/>
    <property type="match status" value="1"/>
</dbReference>
<evidence type="ECO:0008006" key="10">
    <source>
        <dbReference type="Google" id="ProtNLM"/>
    </source>
</evidence>
<keyword evidence="5 7" id="KW-1133">Transmembrane helix</keyword>
<keyword evidence="3" id="KW-1003">Cell membrane</keyword>
<keyword evidence="6 7" id="KW-0472">Membrane</keyword>
<dbReference type="GO" id="GO:0005886">
    <property type="term" value="C:plasma membrane"/>
    <property type="evidence" value="ECO:0007669"/>
    <property type="project" value="UniProtKB-SubCell"/>
</dbReference>
<dbReference type="InterPro" id="IPR005524">
    <property type="entry name" value="DUF318"/>
</dbReference>
<evidence type="ECO:0000256" key="2">
    <source>
        <dbReference type="ARBA" id="ARBA00006386"/>
    </source>
</evidence>
<evidence type="ECO:0000313" key="8">
    <source>
        <dbReference type="EMBL" id="ADG81345.1"/>
    </source>
</evidence>
<dbReference type="KEGG" id="tjr:TherJR_0463"/>
<reference evidence="8 9" key="1">
    <citation type="submission" date="2010-05" db="EMBL/GenBank/DDBJ databases">
        <title>Complete sequence of Thermincola sp. JR.</title>
        <authorList>
            <consortium name="US DOE Joint Genome Institute"/>
            <person name="Lucas S."/>
            <person name="Copeland A."/>
            <person name="Lapidus A."/>
            <person name="Cheng J.-F."/>
            <person name="Bruce D."/>
            <person name="Goodwin L."/>
            <person name="Pitluck S."/>
            <person name="Chertkov O."/>
            <person name="Detter J.C."/>
            <person name="Han C."/>
            <person name="Tapia R."/>
            <person name="Land M."/>
            <person name="Hauser L."/>
            <person name="Kyrpides N."/>
            <person name="Mikhailova N."/>
            <person name="Hazen T.C."/>
            <person name="Woyke T."/>
        </authorList>
    </citation>
    <scope>NUCLEOTIDE SEQUENCE [LARGE SCALE GENOMIC DNA]</scope>
    <source>
        <strain evidence="8 9">JR</strain>
    </source>
</reference>
<feature type="transmembrane region" description="Helical" evidence="7">
    <location>
        <begin position="113"/>
        <end position="132"/>
    </location>
</feature>
<sequence length="182" mass="19650">MQGIVPLLKRYNMVIIAAAALGVLLLFWRSTGIKAAGIALFSFKEMALVIPPVFILLGLLDVWVPRETMVKYMGEGSGLKGVILAIALGSAAAGPLYGAFPVAAVLMKKGAKFSNIMIFIGAWSTTKIPMFLFEISALGAKFAVTRMIVDIPGIILIGYILNKIVSDKEKEQLYEDIKELAT</sequence>
<evidence type="ECO:0000256" key="5">
    <source>
        <dbReference type="ARBA" id="ARBA00022989"/>
    </source>
</evidence>
<evidence type="ECO:0000256" key="3">
    <source>
        <dbReference type="ARBA" id="ARBA00022475"/>
    </source>
</evidence>
<dbReference type="RefSeq" id="WP_013119368.1">
    <property type="nucleotide sequence ID" value="NC_014152.1"/>
</dbReference>
<dbReference type="STRING" id="635013.TherJR_0463"/>
<feature type="transmembrane region" description="Helical" evidence="7">
    <location>
        <begin position="12"/>
        <end position="28"/>
    </location>
</feature>
<evidence type="ECO:0000313" key="9">
    <source>
        <dbReference type="Proteomes" id="UP000002377"/>
    </source>
</evidence>
<dbReference type="eggNOG" id="COG0701">
    <property type="taxonomic scope" value="Bacteria"/>
</dbReference>
<protein>
    <recommendedName>
        <fullName evidence="10">Permease</fullName>
    </recommendedName>
</protein>
<feature type="transmembrane region" description="Helical" evidence="7">
    <location>
        <begin position="138"/>
        <end position="161"/>
    </location>
</feature>
<evidence type="ECO:0000256" key="7">
    <source>
        <dbReference type="SAM" id="Phobius"/>
    </source>
</evidence>
<keyword evidence="9" id="KW-1185">Reference proteome</keyword>
<accession>D5XB25</accession>
<organism evidence="8 9">
    <name type="scientific">Thermincola potens (strain JR)</name>
    <dbReference type="NCBI Taxonomy" id="635013"/>
    <lineage>
        <taxon>Bacteria</taxon>
        <taxon>Bacillati</taxon>
        <taxon>Bacillota</taxon>
        <taxon>Clostridia</taxon>
        <taxon>Eubacteriales</taxon>
        <taxon>Thermincolaceae</taxon>
        <taxon>Thermincola</taxon>
    </lineage>
</organism>
<keyword evidence="4 7" id="KW-0812">Transmembrane</keyword>
<name>D5XB25_THEPJ</name>
<dbReference type="Proteomes" id="UP000002377">
    <property type="component" value="Chromosome"/>
</dbReference>
<evidence type="ECO:0000256" key="6">
    <source>
        <dbReference type="ARBA" id="ARBA00023136"/>
    </source>
</evidence>
<evidence type="ECO:0000256" key="1">
    <source>
        <dbReference type="ARBA" id="ARBA00004651"/>
    </source>
</evidence>
<evidence type="ECO:0000256" key="4">
    <source>
        <dbReference type="ARBA" id="ARBA00022692"/>
    </source>
</evidence>
<feature type="transmembrane region" description="Helical" evidence="7">
    <location>
        <begin position="83"/>
        <end position="106"/>
    </location>
</feature>
<gene>
    <name evidence="8" type="ordered locus">TherJR_0463</name>
</gene>
<dbReference type="OrthoDB" id="9798408at2"/>